<name>A0A517YXT0_9BACT</name>
<evidence type="ECO:0000256" key="3">
    <source>
        <dbReference type="ARBA" id="ARBA00012239"/>
    </source>
</evidence>
<organism evidence="12 13">
    <name type="scientific">Poriferisphaera corsica</name>
    <dbReference type="NCBI Taxonomy" id="2528020"/>
    <lineage>
        <taxon>Bacteria</taxon>
        <taxon>Pseudomonadati</taxon>
        <taxon>Planctomycetota</taxon>
        <taxon>Phycisphaerae</taxon>
        <taxon>Phycisphaerales</taxon>
        <taxon>Phycisphaeraceae</taxon>
        <taxon>Poriferisphaera</taxon>
    </lineage>
</organism>
<keyword evidence="7" id="KW-0408">Iron</keyword>
<evidence type="ECO:0000256" key="10">
    <source>
        <dbReference type="RuleBase" id="RU004504"/>
    </source>
</evidence>
<comment type="catalytic activity">
    <reaction evidence="9">
        <text>(sulfur carrier)-H + L-cysteine = (sulfur carrier)-SH + L-alanine</text>
        <dbReference type="Rhea" id="RHEA:43892"/>
        <dbReference type="Rhea" id="RHEA-COMP:14737"/>
        <dbReference type="Rhea" id="RHEA-COMP:14739"/>
        <dbReference type="ChEBI" id="CHEBI:29917"/>
        <dbReference type="ChEBI" id="CHEBI:35235"/>
        <dbReference type="ChEBI" id="CHEBI:57972"/>
        <dbReference type="ChEBI" id="CHEBI:64428"/>
        <dbReference type="EC" id="2.8.1.7"/>
    </reaction>
</comment>
<dbReference type="EC" id="2.8.1.7" evidence="3"/>
<dbReference type="Gene3D" id="3.40.640.10">
    <property type="entry name" value="Type I PLP-dependent aspartate aminotransferase-like (Major domain)"/>
    <property type="match status" value="1"/>
</dbReference>
<comment type="cofactor">
    <cofactor evidence="1 10">
        <name>pyridoxal 5'-phosphate</name>
        <dbReference type="ChEBI" id="CHEBI:597326"/>
    </cofactor>
</comment>
<reference evidence="12 13" key="1">
    <citation type="submission" date="2019-02" db="EMBL/GenBank/DDBJ databases">
        <title>Deep-cultivation of Planctomycetes and their phenomic and genomic characterization uncovers novel biology.</title>
        <authorList>
            <person name="Wiegand S."/>
            <person name="Jogler M."/>
            <person name="Boedeker C."/>
            <person name="Pinto D."/>
            <person name="Vollmers J."/>
            <person name="Rivas-Marin E."/>
            <person name="Kohn T."/>
            <person name="Peeters S.H."/>
            <person name="Heuer A."/>
            <person name="Rast P."/>
            <person name="Oberbeckmann S."/>
            <person name="Bunk B."/>
            <person name="Jeske O."/>
            <person name="Meyerdierks A."/>
            <person name="Storesund J.E."/>
            <person name="Kallscheuer N."/>
            <person name="Luecker S."/>
            <person name="Lage O.M."/>
            <person name="Pohl T."/>
            <person name="Merkel B.J."/>
            <person name="Hornburger P."/>
            <person name="Mueller R.-W."/>
            <person name="Bruemmer F."/>
            <person name="Labrenz M."/>
            <person name="Spormann A.M."/>
            <person name="Op den Camp H."/>
            <person name="Overmann J."/>
            <person name="Amann R."/>
            <person name="Jetten M.S.M."/>
            <person name="Mascher T."/>
            <person name="Medema M.H."/>
            <person name="Devos D.P."/>
            <person name="Kaster A.-K."/>
            <person name="Ovreas L."/>
            <person name="Rohde M."/>
            <person name="Galperin M.Y."/>
            <person name="Jogler C."/>
        </authorList>
    </citation>
    <scope>NUCLEOTIDE SEQUENCE [LARGE SCALE GENOMIC DNA]</scope>
    <source>
        <strain evidence="12 13">KS4</strain>
    </source>
</reference>
<comment type="similarity">
    <text evidence="2">Belongs to the class-V pyridoxal-phosphate-dependent aminotransferase family. NifS/IscS subfamily.</text>
</comment>
<dbReference type="OrthoDB" id="9808002at2"/>
<evidence type="ECO:0000256" key="7">
    <source>
        <dbReference type="ARBA" id="ARBA00023004"/>
    </source>
</evidence>
<evidence type="ECO:0000256" key="8">
    <source>
        <dbReference type="ARBA" id="ARBA00023014"/>
    </source>
</evidence>
<dbReference type="Proteomes" id="UP000317369">
    <property type="component" value="Chromosome"/>
</dbReference>
<evidence type="ECO:0000256" key="9">
    <source>
        <dbReference type="ARBA" id="ARBA00050776"/>
    </source>
</evidence>
<dbReference type="InterPro" id="IPR015422">
    <property type="entry name" value="PyrdxlP-dep_Trfase_small"/>
</dbReference>
<keyword evidence="5" id="KW-0479">Metal-binding</keyword>
<dbReference type="Gene3D" id="1.10.260.50">
    <property type="match status" value="1"/>
</dbReference>
<dbReference type="GO" id="GO:0046872">
    <property type="term" value="F:metal ion binding"/>
    <property type="evidence" value="ECO:0007669"/>
    <property type="project" value="UniProtKB-KW"/>
</dbReference>
<dbReference type="PANTHER" id="PTHR11601:SF34">
    <property type="entry name" value="CYSTEINE DESULFURASE"/>
    <property type="match status" value="1"/>
</dbReference>
<evidence type="ECO:0000259" key="11">
    <source>
        <dbReference type="Pfam" id="PF00266"/>
    </source>
</evidence>
<evidence type="ECO:0000256" key="5">
    <source>
        <dbReference type="ARBA" id="ARBA00022723"/>
    </source>
</evidence>
<dbReference type="SUPFAM" id="SSF53383">
    <property type="entry name" value="PLP-dependent transferases"/>
    <property type="match status" value="1"/>
</dbReference>
<proteinExistence type="inferred from homology"/>
<protein>
    <recommendedName>
        <fullName evidence="3">cysteine desulfurase</fullName>
        <ecNumber evidence="3">2.8.1.7</ecNumber>
    </recommendedName>
</protein>
<dbReference type="PIRSF" id="PIRSF005572">
    <property type="entry name" value="NifS"/>
    <property type="match status" value="1"/>
</dbReference>
<feature type="domain" description="Aminotransferase class V" evidence="11">
    <location>
        <begin position="55"/>
        <end position="441"/>
    </location>
</feature>
<dbReference type="InterPro" id="IPR015421">
    <property type="entry name" value="PyrdxlP-dep_Trfase_major"/>
</dbReference>
<dbReference type="PROSITE" id="PS00595">
    <property type="entry name" value="AA_TRANSFER_CLASS_5"/>
    <property type="match status" value="1"/>
</dbReference>
<sequence length="460" mass="49293">MCCEPADGSVSVASYYAKCSEWLIGVVCFDGDSAPDCCGLGGYETRGYNKVMDWIYLDNNATTMPAEPVTQAMLEMSQSGWANPSSVHRFGQSVRQRLELARTQVARLIGGRPAELIFTSGGTEANNLAVLGLINPAGAPSAIITTQVEHSAVHGPVDFLDRQGCVVVKLPTDIDGLVDSNQLEQAIKDVAGAEALPANILITIQWANNETGTIQDMEGISDAIQRARDWTDRQQIRTKIVFHVDATQAVGKLLVDVQAMNLDMLTLASHKFHGPKGVGVLWLRTGIRLKAQQKGGPQERERRAGTENTIGIVGMGVAADLARAFVGDADGIERLRGLRDHFERSVLEKLNDVSTEPLAVVNCVGAERLWNTTNIAFRGLEAEAILVGLSEKGVCASAGAACSSGSLEASPVLRAMGIAEPLAHGSVRFSLSRYTTEAEIEDAIETVVAVVTRLQRTMPI</sequence>
<evidence type="ECO:0000313" key="13">
    <source>
        <dbReference type="Proteomes" id="UP000317369"/>
    </source>
</evidence>
<dbReference type="EMBL" id="CP036425">
    <property type="protein sequence ID" value="QDU35009.1"/>
    <property type="molecule type" value="Genomic_DNA"/>
</dbReference>
<evidence type="ECO:0000256" key="1">
    <source>
        <dbReference type="ARBA" id="ARBA00001933"/>
    </source>
</evidence>
<dbReference type="InterPro" id="IPR016454">
    <property type="entry name" value="Cysteine_dSase"/>
</dbReference>
<dbReference type="InterPro" id="IPR000192">
    <property type="entry name" value="Aminotrans_V_dom"/>
</dbReference>
<evidence type="ECO:0000256" key="6">
    <source>
        <dbReference type="ARBA" id="ARBA00022898"/>
    </source>
</evidence>
<keyword evidence="4 12" id="KW-0808">Transferase</keyword>
<dbReference type="InterPro" id="IPR015424">
    <property type="entry name" value="PyrdxlP-dep_Trfase"/>
</dbReference>
<dbReference type="KEGG" id="pcor:KS4_30860"/>
<dbReference type="Gene3D" id="3.90.1150.10">
    <property type="entry name" value="Aspartate Aminotransferase, domain 1"/>
    <property type="match status" value="1"/>
</dbReference>
<dbReference type="AlphaFoldDB" id="A0A517YXT0"/>
<keyword evidence="8" id="KW-0411">Iron-sulfur</keyword>
<dbReference type="GO" id="GO:0051536">
    <property type="term" value="F:iron-sulfur cluster binding"/>
    <property type="evidence" value="ECO:0007669"/>
    <property type="project" value="UniProtKB-KW"/>
</dbReference>
<evidence type="ECO:0000256" key="4">
    <source>
        <dbReference type="ARBA" id="ARBA00022679"/>
    </source>
</evidence>
<evidence type="ECO:0000256" key="2">
    <source>
        <dbReference type="ARBA" id="ARBA00006490"/>
    </source>
</evidence>
<dbReference type="InterPro" id="IPR020578">
    <property type="entry name" value="Aminotrans_V_PyrdxlP_BS"/>
</dbReference>
<dbReference type="Pfam" id="PF00266">
    <property type="entry name" value="Aminotran_5"/>
    <property type="match status" value="1"/>
</dbReference>
<accession>A0A517YXT0</accession>
<keyword evidence="6" id="KW-0663">Pyridoxal phosphate</keyword>
<evidence type="ECO:0000313" key="12">
    <source>
        <dbReference type="EMBL" id="QDU35009.1"/>
    </source>
</evidence>
<dbReference type="GO" id="GO:0031071">
    <property type="term" value="F:cysteine desulfurase activity"/>
    <property type="evidence" value="ECO:0007669"/>
    <property type="project" value="UniProtKB-EC"/>
</dbReference>
<dbReference type="PANTHER" id="PTHR11601">
    <property type="entry name" value="CYSTEINE DESULFURYLASE FAMILY MEMBER"/>
    <property type="match status" value="1"/>
</dbReference>
<keyword evidence="13" id="KW-1185">Reference proteome</keyword>
<gene>
    <name evidence="12" type="primary">nifS</name>
    <name evidence="12" type="ORF">KS4_30860</name>
</gene>